<evidence type="ECO:0000256" key="5">
    <source>
        <dbReference type="ARBA" id="ARBA00022829"/>
    </source>
</evidence>
<evidence type="ECO:0000256" key="10">
    <source>
        <dbReference type="HAMAP-Rule" id="MF_01808"/>
    </source>
</evidence>
<comment type="caution">
    <text evidence="10">Lacks conserved residue(s) required for the propagation of feature annotation.</text>
</comment>
<feature type="domain" description="Tyr recombinase" evidence="11">
    <location>
        <begin position="106"/>
        <end position="289"/>
    </location>
</feature>
<proteinExistence type="inferred from homology"/>
<dbReference type="NCBIfam" id="NF001399">
    <property type="entry name" value="PRK00283.1"/>
    <property type="match status" value="1"/>
</dbReference>
<dbReference type="InterPro" id="IPR044068">
    <property type="entry name" value="CB"/>
</dbReference>
<dbReference type="InterPro" id="IPR004107">
    <property type="entry name" value="Integrase_SAM-like_N"/>
</dbReference>
<keyword evidence="9 10" id="KW-0131">Cell cycle</keyword>
<dbReference type="PANTHER" id="PTHR30349:SF81">
    <property type="entry name" value="TYROSINE RECOMBINASE XERC"/>
    <property type="match status" value="1"/>
</dbReference>
<evidence type="ECO:0000256" key="6">
    <source>
        <dbReference type="ARBA" id="ARBA00022908"/>
    </source>
</evidence>
<feature type="active site" evidence="10">
    <location>
        <position position="244"/>
    </location>
</feature>
<comment type="function">
    <text evidence="10">Site-specific tyrosine recombinase, which acts by catalyzing the cutting and rejoining of the recombining DNA molecules. The XerC-XerD complex is essential to convert dimers of the bacterial chromosome into monomers to permit their segregation at cell division. It also contributes to the segregational stability of plasmids.</text>
</comment>
<dbReference type="EMBL" id="CP048617">
    <property type="protein sequence ID" value="QIB26027.1"/>
    <property type="molecule type" value="Genomic_DNA"/>
</dbReference>
<evidence type="ECO:0000259" key="12">
    <source>
        <dbReference type="PROSITE" id="PS51900"/>
    </source>
</evidence>
<dbReference type="InterPro" id="IPR023009">
    <property type="entry name" value="Tyrosine_recombinase_XerC/XerD"/>
</dbReference>
<dbReference type="InterPro" id="IPR011932">
    <property type="entry name" value="Recomb_XerD"/>
</dbReference>
<dbReference type="CDD" id="cd00798">
    <property type="entry name" value="INT_XerDC_C"/>
    <property type="match status" value="1"/>
</dbReference>
<evidence type="ECO:0000256" key="2">
    <source>
        <dbReference type="ARBA" id="ARBA00010450"/>
    </source>
</evidence>
<evidence type="ECO:0000256" key="3">
    <source>
        <dbReference type="ARBA" id="ARBA00022490"/>
    </source>
</evidence>
<dbReference type="KEGG" id="cazo:G3A45_01095"/>
<keyword evidence="5 10" id="KW-0159">Chromosome partition</keyword>
<feature type="active site" evidence="10">
    <location>
        <position position="267"/>
    </location>
</feature>
<dbReference type="AlphaFoldDB" id="A0A6P1YAG7"/>
<keyword evidence="4 10" id="KW-0132">Cell division</keyword>
<evidence type="ECO:0000256" key="9">
    <source>
        <dbReference type="ARBA" id="ARBA00023306"/>
    </source>
</evidence>
<reference evidence="13 14" key="1">
    <citation type="submission" date="2020-02" db="EMBL/GenBank/DDBJ databases">
        <title>Thermophilic hydrogen producing bacteria, Caloranaerobacter azorensis.</title>
        <authorList>
            <person name="Baek K."/>
        </authorList>
    </citation>
    <scope>NUCLEOTIDE SEQUENCE [LARGE SCALE GENOMIC DNA]</scope>
    <source>
        <strain evidence="13 14">T3-1</strain>
    </source>
</reference>
<organism evidence="13 14">
    <name type="scientific">Caloranaerobacter azorensis</name>
    <dbReference type="NCBI Taxonomy" id="116090"/>
    <lineage>
        <taxon>Bacteria</taxon>
        <taxon>Bacillati</taxon>
        <taxon>Bacillota</taxon>
        <taxon>Tissierellia</taxon>
        <taxon>Tissierellales</taxon>
        <taxon>Thermohalobacteraceae</taxon>
        <taxon>Caloranaerobacter</taxon>
    </lineage>
</organism>
<sequence length="295" mass="34105">MDSLLNKFLEYLLYEREASNNTIESYSRDLRQFKRYIMENNINDFRLVNKTTIITYLVYLQKIGRAPSTVSRNLASVRSFYQFLLNEGIVKKDPTVNLQSPKCEKKLPQILTPKEVELLLEQPDLNTSKGVRDRAMLELLYAAGIRVSELVALDIDDIDLELGFLVCSRNSSNERNIPIGRFAINILNEYLLNHRKNFVKDDSIKALFLNYHGKRLTRQGFWKIIKSYTKKINLNKAITPHTLRHSFAVHLIENGADLKSVQEMLGHSDISTTQVYAKITKPTLKDVYNKTHPRA</sequence>
<comment type="similarity">
    <text evidence="2">Belongs to the 'phage' integrase family. XerD subfamily.</text>
</comment>
<dbReference type="InterPro" id="IPR013762">
    <property type="entry name" value="Integrase-like_cat_sf"/>
</dbReference>
<feature type="active site" evidence="10">
    <location>
        <position position="241"/>
    </location>
</feature>
<gene>
    <name evidence="13" type="primary">xerD</name>
    <name evidence="10" type="synonym">xerC</name>
    <name evidence="13" type="ORF">G3A45_01095</name>
</gene>
<evidence type="ECO:0000256" key="7">
    <source>
        <dbReference type="ARBA" id="ARBA00023125"/>
    </source>
</evidence>
<accession>A0A6P1YAG7</accession>
<dbReference type="Pfam" id="PF00589">
    <property type="entry name" value="Phage_integrase"/>
    <property type="match status" value="1"/>
</dbReference>
<dbReference type="InterPro" id="IPR011010">
    <property type="entry name" value="DNA_brk_join_enz"/>
</dbReference>
<dbReference type="GO" id="GO:0006313">
    <property type="term" value="P:DNA transposition"/>
    <property type="evidence" value="ECO:0007669"/>
    <property type="project" value="UniProtKB-UniRule"/>
</dbReference>
<dbReference type="Pfam" id="PF02899">
    <property type="entry name" value="Phage_int_SAM_1"/>
    <property type="match status" value="1"/>
</dbReference>
<dbReference type="SUPFAM" id="SSF56349">
    <property type="entry name" value="DNA breaking-rejoining enzymes"/>
    <property type="match status" value="1"/>
</dbReference>
<dbReference type="GO" id="GO:0003677">
    <property type="term" value="F:DNA binding"/>
    <property type="evidence" value="ECO:0007669"/>
    <property type="project" value="UniProtKB-UniRule"/>
</dbReference>
<dbReference type="InterPro" id="IPR050090">
    <property type="entry name" value="Tyrosine_recombinase_XerCD"/>
</dbReference>
<evidence type="ECO:0000313" key="14">
    <source>
        <dbReference type="Proteomes" id="UP000464452"/>
    </source>
</evidence>
<dbReference type="InterPro" id="IPR010998">
    <property type="entry name" value="Integrase_recombinase_N"/>
</dbReference>
<evidence type="ECO:0000256" key="4">
    <source>
        <dbReference type="ARBA" id="ARBA00022618"/>
    </source>
</evidence>
<feature type="active site" evidence="10">
    <location>
        <position position="146"/>
    </location>
</feature>
<feature type="active site" description="O-(3'-phospho-DNA)-tyrosine intermediate" evidence="10">
    <location>
        <position position="276"/>
    </location>
</feature>
<dbReference type="RefSeq" id="WP_163234215.1">
    <property type="nucleotide sequence ID" value="NZ_CP048617.1"/>
</dbReference>
<dbReference type="PANTHER" id="PTHR30349">
    <property type="entry name" value="PHAGE INTEGRASE-RELATED"/>
    <property type="match status" value="1"/>
</dbReference>
<protein>
    <recommendedName>
        <fullName evidence="10">Tyrosine recombinase XerC</fullName>
    </recommendedName>
</protein>
<comment type="subcellular location">
    <subcellularLocation>
        <location evidence="1 10">Cytoplasm</location>
    </subcellularLocation>
</comment>
<evidence type="ECO:0000256" key="1">
    <source>
        <dbReference type="ARBA" id="ARBA00004496"/>
    </source>
</evidence>
<feature type="domain" description="Core-binding (CB)" evidence="12">
    <location>
        <begin position="1"/>
        <end position="85"/>
    </location>
</feature>
<dbReference type="PROSITE" id="PS51898">
    <property type="entry name" value="TYR_RECOMBINASE"/>
    <property type="match status" value="1"/>
</dbReference>
<dbReference type="GO" id="GO:0009037">
    <property type="term" value="F:tyrosine-based site-specific recombinase activity"/>
    <property type="evidence" value="ECO:0007669"/>
    <property type="project" value="UniProtKB-UniRule"/>
</dbReference>
<keyword evidence="8 10" id="KW-0233">DNA recombination</keyword>
<dbReference type="Proteomes" id="UP000464452">
    <property type="component" value="Chromosome"/>
</dbReference>
<keyword evidence="3 10" id="KW-0963">Cytoplasm</keyword>
<dbReference type="Gene3D" id="1.10.150.130">
    <property type="match status" value="1"/>
</dbReference>
<keyword evidence="6 10" id="KW-0229">DNA integration</keyword>
<name>A0A6P1YAG7_9FIRM</name>
<comment type="subunit">
    <text evidence="10">Forms a cyclic heterotetrameric complex composed of two molecules of XerC and two molecules of XerD.</text>
</comment>
<dbReference type="GO" id="GO:0051301">
    <property type="term" value="P:cell division"/>
    <property type="evidence" value="ECO:0007669"/>
    <property type="project" value="UniProtKB-KW"/>
</dbReference>
<evidence type="ECO:0000256" key="8">
    <source>
        <dbReference type="ARBA" id="ARBA00023172"/>
    </source>
</evidence>
<comment type="similarity">
    <text evidence="10">Belongs to the 'phage' integrase family. XerC subfamily.</text>
</comment>
<dbReference type="PROSITE" id="PS51900">
    <property type="entry name" value="CB"/>
    <property type="match status" value="1"/>
</dbReference>
<dbReference type="Gene3D" id="1.10.443.10">
    <property type="entry name" value="Intergrase catalytic core"/>
    <property type="match status" value="1"/>
</dbReference>
<evidence type="ECO:0000313" key="13">
    <source>
        <dbReference type="EMBL" id="QIB26027.1"/>
    </source>
</evidence>
<dbReference type="GO" id="GO:0005737">
    <property type="term" value="C:cytoplasm"/>
    <property type="evidence" value="ECO:0007669"/>
    <property type="project" value="UniProtKB-SubCell"/>
</dbReference>
<dbReference type="InterPro" id="IPR002104">
    <property type="entry name" value="Integrase_catalytic"/>
</dbReference>
<dbReference type="GO" id="GO:0007059">
    <property type="term" value="P:chromosome segregation"/>
    <property type="evidence" value="ECO:0007669"/>
    <property type="project" value="UniProtKB-UniRule"/>
</dbReference>
<dbReference type="HAMAP" id="MF_01808">
    <property type="entry name" value="Recomb_XerC_XerD"/>
    <property type="match status" value="1"/>
</dbReference>
<keyword evidence="7 10" id="KW-0238">DNA-binding</keyword>
<evidence type="ECO:0000259" key="11">
    <source>
        <dbReference type="PROSITE" id="PS51898"/>
    </source>
</evidence>
<dbReference type="NCBIfam" id="TIGR02225">
    <property type="entry name" value="recomb_XerD"/>
    <property type="match status" value="1"/>
</dbReference>